<dbReference type="SMART" id="SM00336">
    <property type="entry name" value="BBOX"/>
    <property type="match status" value="2"/>
</dbReference>
<dbReference type="InterPro" id="IPR013320">
    <property type="entry name" value="ConA-like_dom_sf"/>
</dbReference>
<dbReference type="Pfam" id="PF00622">
    <property type="entry name" value="SPRY"/>
    <property type="match status" value="1"/>
</dbReference>
<dbReference type="Pfam" id="PF00643">
    <property type="entry name" value="zf-B_box"/>
    <property type="match status" value="1"/>
</dbReference>
<dbReference type="InterPro" id="IPR001870">
    <property type="entry name" value="B30.2/SPRY"/>
</dbReference>
<dbReference type="Gene3D" id="3.30.40.10">
    <property type="entry name" value="Zinc/RING finger domain, C3HC4 (zinc finger)"/>
    <property type="match status" value="1"/>
</dbReference>
<feature type="compositionally biased region" description="Polar residues" evidence="8">
    <location>
        <begin position="121"/>
        <end position="131"/>
    </location>
</feature>
<protein>
    <submittedName>
        <fullName evidence="13">E3 ubiquitin/ISG15 ligase TRIM25</fullName>
    </submittedName>
</protein>
<feature type="domain" description="RING-type" evidence="9">
    <location>
        <begin position="15"/>
        <end position="57"/>
    </location>
</feature>
<dbReference type="PRINTS" id="PR01407">
    <property type="entry name" value="BUTYPHLNCDUF"/>
</dbReference>
<organism evidence="12 13">
    <name type="scientific">Chanos chanos</name>
    <name type="common">Milkfish</name>
    <name type="synonym">Mugil chanos</name>
    <dbReference type="NCBI Taxonomy" id="29144"/>
    <lineage>
        <taxon>Eukaryota</taxon>
        <taxon>Metazoa</taxon>
        <taxon>Chordata</taxon>
        <taxon>Craniata</taxon>
        <taxon>Vertebrata</taxon>
        <taxon>Euteleostomi</taxon>
        <taxon>Actinopterygii</taxon>
        <taxon>Neopterygii</taxon>
        <taxon>Teleostei</taxon>
        <taxon>Ostariophysi</taxon>
        <taxon>Gonorynchiformes</taxon>
        <taxon>Chanidae</taxon>
        <taxon>Chanos</taxon>
    </lineage>
</organism>
<dbReference type="InterPro" id="IPR043136">
    <property type="entry name" value="B30.2/SPRY_sf"/>
</dbReference>
<evidence type="ECO:0000256" key="4">
    <source>
        <dbReference type="ARBA" id="ARBA00022833"/>
    </source>
</evidence>
<keyword evidence="5" id="KW-0391">Immunity</keyword>
<evidence type="ECO:0000313" key="12">
    <source>
        <dbReference type="Proteomes" id="UP000504632"/>
    </source>
</evidence>
<dbReference type="PROSITE" id="PS50188">
    <property type="entry name" value="B302_SPRY"/>
    <property type="match status" value="1"/>
</dbReference>
<name>A0A6J2WBA1_CHACN</name>
<dbReference type="InterPro" id="IPR003879">
    <property type="entry name" value="Butyrophylin_SPRY"/>
</dbReference>
<keyword evidence="4" id="KW-0862">Zinc</keyword>
<reference evidence="13" key="1">
    <citation type="submission" date="2025-08" db="UniProtKB">
        <authorList>
            <consortium name="RefSeq"/>
        </authorList>
    </citation>
    <scope>IDENTIFICATION</scope>
</reference>
<dbReference type="GO" id="GO:0045087">
    <property type="term" value="P:innate immune response"/>
    <property type="evidence" value="ECO:0007669"/>
    <property type="project" value="UniProtKB-KW"/>
</dbReference>
<dbReference type="Proteomes" id="UP000504632">
    <property type="component" value="Chromosome 1"/>
</dbReference>
<feature type="compositionally biased region" description="Low complexity" evidence="8">
    <location>
        <begin position="251"/>
        <end position="260"/>
    </location>
</feature>
<dbReference type="OrthoDB" id="6105938at2759"/>
<sequence length="730" mass="80383">MGTSQTKPSGPTSVCPLCHGNFRNPITLRCGHCFCQGCIGELWSGSPSGPYYCPECKYEFRKLPDFGGADAPSTSSSNLSPTWTLGQRLSSRYSQKTLLGKRRASSSSSRQNSGGYRLGSAPSSNSNTTVIDLSPDNDPPPRKKTATANPPPAEEPLPRGASGGDIPSPQNTPPSKTPSPRRNTPPDRGHSSAAVEVTNIPSAEPSTSRDETTTRVIPPGARSPPAEMASSPSNTTRQRESTPNSSPPTKSPKSSPVSNTQSARMDTQNDESFVPCHYCSSSLQRLAVKTCLICGASMCPEHLRAHLESPVFQSHPLVPAVNDISPWRCVEHQEMNRIYCRQCSVCVCTVCTVIGSHKEHTCVGIKEAERELRSTLKDEMKKIQANEKAVLKKISELTKKKESAQGVVEEARAGVQQHYQTMREALEQEEQQALLCVTQEERRVLGSVEEQLSLLQEKLKSVQSSFNVLQGLADAKGPSQLQDQAFILEYNKLSKSLSGLSEPVENLVSVQEVDRARLESLQEWTEKRLDTVIISLPHRDPLRLLYGTNPTLNPDTAHPKLLLSEENRIVTYTESQQSYPDQETRFNVFPQVLGSKAMNQGRYYWEVEVSIEDGRWKAGVCDAQIGRKGQKDNCRLGFYPNSWCLICEKGKVEALHDKTVSPVHVVTLTRLGILLDYEEGCLSFFSVAEGGALTLLYSFQHEFTGPLFPAFAVSKTQVTVHDLFQNTTTE</sequence>
<evidence type="ECO:0000256" key="3">
    <source>
        <dbReference type="ARBA" id="ARBA00022771"/>
    </source>
</evidence>
<evidence type="ECO:0000256" key="5">
    <source>
        <dbReference type="ARBA" id="ARBA00022859"/>
    </source>
</evidence>
<dbReference type="PROSITE" id="PS00518">
    <property type="entry name" value="ZF_RING_1"/>
    <property type="match status" value="1"/>
</dbReference>
<dbReference type="Pfam" id="PF13765">
    <property type="entry name" value="PRY"/>
    <property type="match status" value="1"/>
</dbReference>
<dbReference type="GO" id="GO:0005737">
    <property type="term" value="C:cytoplasm"/>
    <property type="evidence" value="ECO:0007669"/>
    <property type="project" value="UniProtKB-ARBA"/>
</dbReference>
<keyword evidence="3 6" id="KW-0863">Zinc-finger</keyword>
<dbReference type="GO" id="GO:0008270">
    <property type="term" value="F:zinc ion binding"/>
    <property type="evidence" value="ECO:0007669"/>
    <property type="project" value="UniProtKB-KW"/>
</dbReference>
<evidence type="ECO:0000259" key="9">
    <source>
        <dbReference type="PROSITE" id="PS50089"/>
    </source>
</evidence>
<dbReference type="SUPFAM" id="SSF49899">
    <property type="entry name" value="Concanavalin A-like lectins/glucanases"/>
    <property type="match status" value="1"/>
</dbReference>
<evidence type="ECO:0000256" key="7">
    <source>
        <dbReference type="SAM" id="Coils"/>
    </source>
</evidence>
<evidence type="ECO:0000256" key="2">
    <source>
        <dbReference type="ARBA" id="ARBA00022723"/>
    </source>
</evidence>
<dbReference type="InterPro" id="IPR000315">
    <property type="entry name" value="Znf_B-box"/>
</dbReference>
<dbReference type="SMART" id="SM00449">
    <property type="entry name" value="SPRY"/>
    <property type="match status" value="1"/>
</dbReference>
<dbReference type="FunCoup" id="A0A6J2WBA1">
    <property type="interactions" value="40"/>
</dbReference>
<evidence type="ECO:0000256" key="1">
    <source>
        <dbReference type="ARBA" id="ARBA00022588"/>
    </source>
</evidence>
<accession>A0A6J2WBA1</accession>
<evidence type="ECO:0000256" key="6">
    <source>
        <dbReference type="PROSITE-ProRule" id="PRU00024"/>
    </source>
</evidence>
<dbReference type="InterPro" id="IPR017907">
    <property type="entry name" value="Znf_RING_CS"/>
</dbReference>
<keyword evidence="7" id="KW-0175">Coiled coil</keyword>
<dbReference type="PROSITE" id="PS50119">
    <property type="entry name" value="ZF_BBOX"/>
    <property type="match status" value="1"/>
</dbReference>
<dbReference type="PANTHER" id="PTHR25465:SF35">
    <property type="entry name" value="E3 UBIQUITIN_ISG15 LIGASE TRIM25-RELATED"/>
    <property type="match status" value="1"/>
</dbReference>
<dbReference type="Gene3D" id="4.10.830.40">
    <property type="match status" value="1"/>
</dbReference>
<dbReference type="SUPFAM" id="SSF57850">
    <property type="entry name" value="RING/U-box"/>
    <property type="match status" value="1"/>
</dbReference>
<dbReference type="Gene3D" id="3.30.160.60">
    <property type="entry name" value="Classic Zinc Finger"/>
    <property type="match status" value="1"/>
</dbReference>
<dbReference type="GeneID" id="115821854"/>
<gene>
    <name evidence="13" type="primary">LOC115821854</name>
</gene>
<feature type="coiled-coil region" evidence="7">
    <location>
        <begin position="366"/>
        <end position="465"/>
    </location>
</feature>
<feature type="region of interest" description="Disordered" evidence="8">
    <location>
        <begin position="94"/>
        <end position="266"/>
    </location>
</feature>
<dbReference type="InterPro" id="IPR003877">
    <property type="entry name" value="SPRY_dom"/>
</dbReference>
<dbReference type="InterPro" id="IPR001841">
    <property type="entry name" value="Znf_RING"/>
</dbReference>
<dbReference type="InParanoid" id="A0A6J2WBA1"/>
<evidence type="ECO:0000259" key="10">
    <source>
        <dbReference type="PROSITE" id="PS50119"/>
    </source>
</evidence>
<dbReference type="InterPro" id="IPR051051">
    <property type="entry name" value="E3_ubiq-ligase_TRIM/RNF"/>
</dbReference>
<keyword evidence="13" id="KW-0436">Ligase</keyword>
<dbReference type="Gene3D" id="2.60.120.920">
    <property type="match status" value="1"/>
</dbReference>
<dbReference type="AlphaFoldDB" id="A0A6J2WBA1"/>
<keyword evidence="2" id="KW-0479">Metal-binding</keyword>
<dbReference type="SMART" id="SM00184">
    <property type="entry name" value="RING"/>
    <property type="match status" value="1"/>
</dbReference>
<dbReference type="RefSeq" id="XP_030641538.1">
    <property type="nucleotide sequence ID" value="XM_030785678.1"/>
</dbReference>
<feature type="domain" description="B30.2/SPRY" evidence="11">
    <location>
        <begin position="530"/>
        <end position="729"/>
    </location>
</feature>
<dbReference type="SUPFAM" id="SSF57845">
    <property type="entry name" value="B-box zinc-binding domain"/>
    <property type="match status" value="1"/>
</dbReference>
<dbReference type="PANTHER" id="PTHR25465">
    <property type="entry name" value="B-BOX DOMAIN CONTAINING"/>
    <property type="match status" value="1"/>
</dbReference>
<dbReference type="InterPro" id="IPR006574">
    <property type="entry name" value="PRY"/>
</dbReference>
<dbReference type="PROSITE" id="PS50089">
    <property type="entry name" value="ZF_RING_2"/>
    <property type="match status" value="1"/>
</dbReference>
<dbReference type="SMART" id="SM00589">
    <property type="entry name" value="PRY"/>
    <property type="match status" value="1"/>
</dbReference>
<keyword evidence="1" id="KW-0399">Innate immunity</keyword>
<evidence type="ECO:0000259" key="11">
    <source>
        <dbReference type="PROSITE" id="PS50188"/>
    </source>
</evidence>
<proteinExistence type="predicted"/>
<evidence type="ECO:0000313" key="13">
    <source>
        <dbReference type="RefSeq" id="XP_030641538.1"/>
    </source>
</evidence>
<evidence type="ECO:0000256" key="8">
    <source>
        <dbReference type="SAM" id="MobiDB-lite"/>
    </source>
</evidence>
<feature type="domain" description="B box-type" evidence="10">
    <location>
        <begin position="329"/>
        <end position="365"/>
    </location>
</feature>
<dbReference type="InterPro" id="IPR013083">
    <property type="entry name" value="Znf_RING/FYVE/PHD"/>
</dbReference>
<dbReference type="Pfam" id="PF15227">
    <property type="entry name" value="zf-C3HC4_4"/>
    <property type="match status" value="1"/>
</dbReference>
<keyword evidence="12" id="KW-1185">Reference proteome</keyword>